<protein>
    <submittedName>
        <fullName evidence="1">Uncharacterized protein</fullName>
    </submittedName>
</protein>
<name>A0ACC3A1E9_9EURO</name>
<evidence type="ECO:0000313" key="2">
    <source>
        <dbReference type="Proteomes" id="UP001172386"/>
    </source>
</evidence>
<comment type="caution">
    <text evidence="1">The sequence shown here is derived from an EMBL/GenBank/DDBJ whole genome shotgun (WGS) entry which is preliminary data.</text>
</comment>
<gene>
    <name evidence="1" type="ORF">H2198_006946</name>
</gene>
<dbReference type="Proteomes" id="UP001172386">
    <property type="component" value="Unassembled WGS sequence"/>
</dbReference>
<organism evidence="1 2">
    <name type="scientific">Neophaeococcomyces mojaviensis</name>
    <dbReference type="NCBI Taxonomy" id="3383035"/>
    <lineage>
        <taxon>Eukaryota</taxon>
        <taxon>Fungi</taxon>
        <taxon>Dikarya</taxon>
        <taxon>Ascomycota</taxon>
        <taxon>Pezizomycotina</taxon>
        <taxon>Eurotiomycetes</taxon>
        <taxon>Chaetothyriomycetidae</taxon>
        <taxon>Chaetothyriales</taxon>
        <taxon>Chaetothyriales incertae sedis</taxon>
        <taxon>Neophaeococcomyces</taxon>
    </lineage>
</organism>
<proteinExistence type="predicted"/>
<reference evidence="1" key="1">
    <citation type="submission" date="2022-10" db="EMBL/GenBank/DDBJ databases">
        <title>Culturing micro-colonial fungi from biological soil crusts in the Mojave desert and describing Neophaeococcomyces mojavensis, and introducing the new genera and species Taxawa tesnikishii.</title>
        <authorList>
            <person name="Kurbessoian T."/>
            <person name="Stajich J.E."/>
        </authorList>
    </citation>
    <scope>NUCLEOTIDE SEQUENCE</scope>
    <source>
        <strain evidence="1">JES_112</strain>
    </source>
</reference>
<sequence length="437" mass="50058">MARDVTHLVADLGTTHVLFGITFEQLVLILYPLFLIPIIYFWYYDVRRRRFLSLVPTGCTKLGLQGESNNTDELDSKYDRGTKDQQMWQVKTIYIHPIKSCAPIELDIADVDAEGLTYDRKFAFAELLKPSVFNPSLSAQDTKPKWTFRTLRQPGYEKLALVKPEIWIPRNAEAEAAGSLRRVEQEGALIIKYPNVPTGVLAPLDRLMMSLGLIPKDNSFRVPLNVRRDHKYPREVVNIWKDDPIWINLGEHVPEDFKQWLGVKNPLSLFRVDPENYRHVFRCAPKREDVGFQPAVGFQDAYPLHMLNIASVHDVGSKVGNAISGLSVRRFRGNLILEGPPAYDEDDWKKIKIGDHELYCTCHTLRCRLPNVDPDTAVRHPTEPDKTLRSFRCIDPGDPKNAALGMQMVPAKNERFQIRVGDSVEVLERGEHFYVKQ</sequence>
<accession>A0ACC3A1E9</accession>
<keyword evidence="2" id="KW-1185">Reference proteome</keyword>
<dbReference type="EMBL" id="JAPDRQ010000136">
    <property type="protein sequence ID" value="KAJ9653958.1"/>
    <property type="molecule type" value="Genomic_DNA"/>
</dbReference>
<evidence type="ECO:0000313" key="1">
    <source>
        <dbReference type="EMBL" id="KAJ9653958.1"/>
    </source>
</evidence>